<evidence type="ECO:0000256" key="2">
    <source>
        <dbReference type="SAM" id="SignalP"/>
    </source>
</evidence>
<accession>A0A0C5BCT2</accession>
<reference evidence="3" key="1">
    <citation type="journal article" date="2015" name="Antimicrob. Agents Chemother.">
        <title>Dissemination of the Same cfr-Carrying Plasmid among Methicillin-Resistant Staphylococcus aureus and Coagulase-Negative Staphylococcal Isolates in China.</title>
        <authorList>
            <person name="Cai J.C."/>
            <person name="Hu Y.Y."/>
            <person name="Zhou H.W."/>
            <person name="Chen G.X."/>
            <person name="Zhang R."/>
        </authorList>
    </citation>
    <scope>NUCLEOTIDE SEQUENCE</scope>
    <source>
        <strain evidence="3">417</strain>
        <plasmid evidence="3">pLRSA417</plasmid>
    </source>
</reference>
<proteinExistence type="predicted"/>
<keyword evidence="1" id="KW-0472">Membrane</keyword>
<dbReference type="AlphaFoldDB" id="A0A0C5BCT2"/>
<feature type="chain" id="PRO_5002175235" evidence="2">
    <location>
        <begin position="26"/>
        <end position="105"/>
    </location>
</feature>
<protein>
    <submittedName>
        <fullName evidence="3">Conjugal transfer protein traB</fullName>
    </submittedName>
</protein>
<organism evidence="3">
    <name type="scientific">Staphylococcus aureus</name>
    <dbReference type="NCBI Taxonomy" id="1280"/>
    <lineage>
        <taxon>Bacteria</taxon>
        <taxon>Bacillati</taxon>
        <taxon>Bacillota</taxon>
        <taxon>Bacilli</taxon>
        <taxon>Bacillales</taxon>
        <taxon>Staphylococcaceae</taxon>
        <taxon>Staphylococcus</taxon>
    </lineage>
</organism>
<gene>
    <name evidence="3" type="primary">traB</name>
</gene>
<keyword evidence="3" id="KW-0614">Plasmid</keyword>
<evidence type="ECO:0000313" key="3">
    <source>
        <dbReference type="EMBL" id="AJM87271.1"/>
    </source>
</evidence>
<feature type="transmembrane region" description="Helical" evidence="1">
    <location>
        <begin position="43"/>
        <end position="61"/>
    </location>
</feature>
<dbReference type="RefSeq" id="WP_030061469.1">
    <property type="nucleotide sequence ID" value="NZ_CP048644.1"/>
</dbReference>
<dbReference type="InterPro" id="IPR031607">
    <property type="entry name" value="T4SS_CagC"/>
</dbReference>
<geneLocation type="plasmid" evidence="3">
    <name>pLRSA417</name>
</geneLocation>
<name>A0A0C5BCT2_STAAU</name>
<dbReference type="EMBL" id="KJ922127">
    <property type="protein sequence ID" value="AJM87271.1"/>
    <property type="molecule type" value="Genomic_DNA"/>
</dbReference>
<keyword evidence="1" id="KW-0812">Transmembrane</keyword>
<keyword evidence="2" id="KW-0732">Signal</keyword>
<evidence type="ECO:0000256" key="1">
    <source>
        <dbReference type="SAM" id="Phobius"/>
    </source>
</evidence>
<keyword evidence="1" id="KW-1133">Transmembrane helix</keyword>
<feature type="signal peptide" evidence="2">
    <location>
        <begin position="1"/>
        <end position="25"/>
    </location>
</feature>
<feature type="transmembrane region" description="Helical" evidence="1">
    <location>
        <begin position="82"/>
        <end position="101"/>
    </location>
</feature>
<sequence length="105" mass="11390">MIKKISLITVYVAFLSFILANPTFAAANPGPKIEQGLQQIQTFLTGIIVIVGICAGVWIVIKKLPTIDDPMTKNEMFRGVGMALAGVALGAALVWLVPWVYNLFQ</sequence>
<dbReference type="Pfam" id="PF16943">
    <property type="entry name" value="T4SS_CagC"/>
    <property type="match status" value="1"/>
</dbReference>